<organism evidence="1 2">
    <name type="scientific">Araneus ventricosus</name>
    <name type="common">Orbweaver spider</name>
    <name type="synonym">Epeira ventricosa</name>
    <dbReference type="NCBI Taxonomy" id="182803"/>
    <lineage>
        <taxon>Eukaryota</taxon>
        <taxon>Metazoa</taxon>
        <taxon>Ecdysozoa</taxon>
        <taxon>Arthropoda</taxon>
        <taxon>Chelicerata</taxon>
        <taxon>Arachnida</taxon>
        <taxon>Araneae</taxon>
        <taxon>Araneomorphae</taxon>
        <taxon>Entelegynae</taxon>
        <taxon>Araneoidea</taxon>
        <taxon>Araneidae</taxon>
        <taxon>Araneus</taxon>
    </lineage>
</organism>
<evidence type="ECO:0000313" key="1">
    <source>
        <dbReference type="EMBL" id="GBM69778.1"/>
    </source>
</evidence>
<evidence type="ECO:0008006" key="3">
    <source>
        <dbReference type="Google" id="ProtNLM"/>
    </source>
</evidence>
<dbReference type="InterPro" id="IPR036397">
    <property type="entry name" value="RNaseH_sf"/>
</dbReference>
<comment type="caution">
    <text evidence="1">The sequence shown here is derived from an EMBL/GenBank/DDBJ whole genome shotgun (WGS) entry which is preliminary data.</text>
</comment>
<protein>
    <recommendedName>
        <fullName evidence="3">Tc1-like transposase DDE domain-containing protein</fullName>
    </recommendedName>
</protein>
<dbReference type="AlphaFoldDB" id="A0A4Y2HWU4"/>
<dbReference type="Gene3D" id="3.30.420.10">
    <property type="entry name" value="Ribonuclease H-like superfamily/Ribonuclease H"/>
    <property type="match status" value="1"/>
</dbReference>
<sequence length="137" mass="16024">MDKFFPEDNGIFQDHNARMHRSRIVDIWLQEHENSLVHLNSPLQNLDLNPITNLWDVLERALRSCDGERSFTVVEILIWVYSYSEIAGNLQGCRRWHLIFLENLGCCGFDQTAYLLNRRPESPDSFFGGRNFCSGFK</sequence>
<keyword evidence="2" id="KW-1185">Reference proteome</keyword>
<evidence type="ECO:0000313" key="2">
    <source>
        <dbReference type="Proteomes" id="UP000499080"/>
    </source>
</evidence>
<accession>A0A4Y2HWU4</accession>
<dbReference type="EMBL" id="BGPR01002212">
    <property type="protein sequence ID" value="GBM69778.1"/>
    <property type="molecule type" value="Genomic_DNA"/>
</dbReference>
<proteinExistence type="predicted"/>
<dbReference type="Proteomes" id="UP000499080">
    <property type="component" value="Unassembled WGS sequence"/>
</dbReference>
<dbReference type="GO" id="GO:0003676">
    <property type="term" value="F:nucleic acid binding"/>
    <property type="evidence" value="ECO:0007669"/>
    <property type="project" value="InterPro"/>
</dbReference>
<reference evidence="1 2" key="1">
    <citation type="journal article" date="2019" name="Sci. Rep.">
        <title>Orb-weaving spider Araneus ventricosus genome elucidates the spidroin gene catalogue.</title>
        <authorList>
            <person name="Kono N."/>
            <person name="Nakamura H."/>
            <person name="Ohtoshi R."/>
            <person name="Moran D.A.P."/>
            <person name="Shinohara A."/>
            <person name="Yoshida Y."/>
            <person name="Fujiwara M."/>
            <person name="Mori M."/>
            <person name="Tomita M."/>
            <person name="Arakawa K."/>
        </authorList>
    </citation>
    <scope>NUCLEOTIDE SEQUENCE [LARGE SCALE GENOMIC DNA]</scope>
</reference>
<name>A0A4Y2HWU4_ARAVE</name>
<gene>
    <name evidence="1" type="ORF">AVEN_217378_1</name>
</gene>
<dbReference type="OrthoDB" id="4843387at2759"/>